<dbReference type="GO" id="GO:0019563">
    <property type="term" value="P:glycerol catabolic process"/>
    <property type="evidence" value="ECO:0007669"/>
    <property type="project" value="TreeGrafter"/>
</dbReference>
<comment type="subunit">
    <text evidence="9 10">Homodimer.</text>
</comment>
<comment type="subcellular location">
    <subcellularLocation>
        <location evidence="9 10">Cytoplasm</location>
    </subcellularLocation>
</comment>
<dbReference type="RefSeq" id="WP_126578286.1">
    <property type="nucleotide sequence ID" value="NZ_BIFR01000001.1"/>
</dbReference>
<evidence type="ECO:0000256" key="5">
    <source>
        <dbReference type="ARBA" id="ARBA00022432"/>
    </source>
</evidence>
<dbReference type="InterPro" id="IPR035990">
    <property type="entry name" value="TIM_sf"/>
</dbReference>
<dbReference type="UniPathway" id="UPA00109">
    <property type="reaction ID" value="UER00189"/>
</dbReference>
<dbReference type="Pfam" id="PF00121">
    <property type="entry name" value="TIM"/>
    <property type="match status" value="1"/>
</dbReference>
<dbReference type="PANTHER" id="PTHR21139">
    <property type="entry name" value="TRIOSEPHOSPHATE ISOMERASE"/>
    <property type="match status" value="1"/>
</dbReference>
<protein>
    <recommendedName>
        <fullName evidence="4 9">Triosephosphate isomerase</fullName>
        <shortName evidence="9">TIM</shortName>
        <shortName evidence="9">TPI</shortName>
        <ecNumber evidence="3 9">5.3.1.1</ecNumber>
    </recommendedName>
    <alternativeName>
        <fullName evidence="9">Triose-phosphate isomerase</fullName>
    </alternativeName>
</protein>
<dbReference type="InterPro" id="IPR022896">
    <property type="entry name" value="TrioseP_Isoase_bac/euk"/>
</dbReference>
<feature type="binding site" evidence="9">
    <location>
        <position position="182"/>
    </location>
    <ligand>
        <name>substrate</name>
    </ligand>
</feature>
<feature type="active site" description="Electrophile" evidence="9">
    <location>
        <position position="104"/>
    </location>
</feature>
<keyword evidence="5 9" id="KW-0312">Gluconeogenesis</keyword>
<dbReference type="UniPathway" id="UPA00138"/>
<dbReference type="Gene3D" id="3.20.20.70">
    <property type="entry name" value="Aldolase class I"/>
    <property type="match status" value="1"/>
</dbReference>
<dbReference type="AlphaFoldDB" id="A0A401ZV91"/>
<feature type="active site" description="Proton acceptor" evidence="9">
    <location>
        <position position="176"/>
    </location>
</feature>
<reference evidence="12" key="1">
    <citation type="submission" date="2018-12" db="EMBL/GenBank/DDBJ databases">
        <title>Tengunoibacter tsumagoiensis gen. nov., sp. nov., Dictyobacter kobayashii sp. nov., D. alpinus sp. nov., and D. joshuensis sp. nov. and description of Dictyobacteraceae fam. nov. within the order Ktedonobacterales isolated from Tengu-no-mugimeshi.</title>
        <authorList>
            <person name="Wang C.M."/>
            <person name="Zheng Y."/>
            <person name="Sakai Y."/>
            <person name="Toyoda A."/>
            <person name="Minakuchi Y."/>
            <person name="Abe K."/>
            <person name="Yokota A."/>
            <person name="Yabe S."/>
        </authorList>
    </citation>
    <scope>NUCLEOTIDE SEQUENCE [LARGE SCALE GENOMIC DNA]</scope>
    <source>
        <strain evidence="12">Uno3</strain>
    </source>
</reference>
<accession>A0A401ZV91</accession>
<evidence type="ECO:0000256" key="6">
    <source>
        <dbReference type="ARBA" id="ARBA00022490"/>
    </source>
</evidence>
<dbReference type="PROSITE" id="PS51440">
    <property type="entry name" value="TIM_2"/>
    <property type="match status" value="1"/>
</dbReference>
<feature type="binding site" evidence="9">
    <location>
        <begin position="243"/>
        <end position="244"/>
    </location>
    <ligand>
        <name>substrate</name>
    </ligand>
</feature>
<dbReference type="NCBIfam" id="TIGR00419">
    <property type="entry name" value="tim"/>
    <property type="match status" value="1"/>
</dbReference>
<evidence type="ECO:0000256" key="8">
    <source>
        <dbReference type="ARBA" id="ARBA00023235"/>
    </source>
</evidence>
<comment type="function">
    <text evidence="9">Involved in the gluconeogenesis. Catalyzes stereospecifically the conversion of dihydroxyacetone phosphate (DHAP) to D-glyceraldehyde-3-phosphate (G3P).</text>
</comment>
<dbReference type="FunFam" id="3.20.20.70:FF:000016">
    <property type="entry name" value="Triosephosphate isomerase"/>
    <property type="match status" value="1"/>
</dbReference>
<keyword evidence="12" id="KW-1185">Reference proteome</keyword>
<feature type="binding site" evidence="9">
    <location>
        <begin position="12"/>
        <end position="14"/>
    </location>
    <ligand>
        <name>substrate</name>
    </ligand>
</feature>
<dbReference type="InterPro" id="IPR013785">
    <property type="entry name" value="Aldolase_TIM"/>
</dbReference>
<dbReference type="InterPro" id="IPR000652">
    <property type="entry name" value="Triosephosphate_isomerase"/>
</dbReference>
<keyword evidence="8 9" id="KW-0413">Isomerase</keyword>
<evidence type="ECO:0000256" key="3">
    <source>
        <dbReference type="ARBA" id="ARBA00011940"/>
    </source>
</evidence>
<evidence type="ECO:0000256" key="4">
    <source>
        <dbReference type="ARBA" id="ARBA00019397"/>
    </source>
</evidence>
<evidence type="ECO:0000256" key="2">
    <source>
        <dbReference type="ARBA" id="ARBA00007422"/>
    </source>
</evidence>
<dbReference type="HAMAP" id="MF_00147_B">
    <property type="entry name" value="TIM_B"/>
    <property type="match status" value="1"/>
</dbReference>
<sequence length="262" mass="28492">MAATRTAIIAGNWKMNYGPRQAADFVKQILPALAHVIRTHPHIVSILCPPDISLQVVRDVLDAQPTRGIELGAQNLYFEEKGAYTGEISAEMVKELCSAVILGHSERRTYFAETDELVNKKLLAALKHHLLPIVCVGETLQQYESGQTSQIIEQQVRHSLANLQPEQAGQIVIAYEPLWAIGSGKAATVDDAVKVIRQIRQIYSSQYGSSAAQAIRILYGGSVTADNIAAFTAQEDIDGALVGGASLKAEFVDLVRNSSQKK</sequence>
<dbReference type="PANTHER" id="PTHR21139:SF42">
    <property type="entry name" value="TRIOSEPHOSPHATE ISOMERASE"/>
    <property type="match status" value="1"/>
</dbReference>
<dbReference type="GO" id="GO:0046166">
    <property type="term" value="P:glyceraldehyde-3-phosphate biosynthetic process"/>
    <property type="evidence" value="ECO:0007669"/>
    <property type="project" value="TreeGrafter"/>
</dbReference>
<evidence type="ECO:0000313" key="12">
    <source>
        <dbReference type="Proteomes" id="UP000287352"/>
    </source>
</evidence>
<dbReference type="EC" id="5.3.1.1" evidence="3 9"/>
<evidence type="ECO:0000313" key="11">
    <source>
        <dbReference type="EMBL" id="GCE10706.1"/>
    </source>
</evidence>
<dbReference type="GO" id="GO:0006094">
    <property type="term" value="P:gluconeogenesis"/>
    <property type="evidence" value="ECO:0007669"/>
    <property type="project" value="UniProtKB-UniRule"/>
</dbReference>
<name>A0A401ZV91_9CHLR</name>
<comment type="pathway">
    <text evidence="1 9 10">Carbohydrate degradation; glycolysis; D-glyceraldehyde 3-phosphate from glycerone phosphate: step 1/1.</text>
</comment>
<comment type="catalytic activity">
    <reaction evidence="9 10">
        <text>D-glyceraldehyde 3-phosphate = dihydroxyacetone phosphate</text>
        <dbReference type="Rhea" id="RHEA:18585"/>
        <dbReference type="ChEBI" id="CHEBI:57642"/>
        <dbReference type="ChEBI" id="CHEBI:59776"/>
        <dbReference type="EC" id="5.3.1.1"/>
    </reaction>
</comment>
<dbReference type="GO" id="GO:0004807">
    <property type="term" value="F:triose-phosphate isomerase activity"/>
    <property type="evidence" value="ECO:0007669"/>
    <property type="project" value="UniProtKB-UniRule"/>
</dbReference>
<keyword evidence="6 9" id="KW-0963">Cytoplasm</keyword>
<evidence type="ECO:0000256" key="9">
    <source>
        <dbReference type="HAMAP-Rule" id="MF_00147"/>
    </source>
</evidence>
<dbReference type="SUPFAM" id="SSF51351">
    <property type="entry name" value="Triosephosphate isomerase (TIM)"/>
    <property type="match status" value="1"/>
</dbReference>
<organism evidence="11 12">
    <name type="scientific">Tengunoibacter tsumagoiensis</name>
    <dbReference type="NCBI Taxonomy" id="2014871"/>
    <lineage>
        <taxon>Bacteria</taxon>
        <taxon>Bacillati</taxon>
        <taxon>Chloroflexota</taxon>
        <taxon>Ktedonobacteria</taxon>
        <taxon>Ktedonobacterales</taxon>
        <taxon>Dictyobacteraceae</taxon>
        <taxon>Tengunoibacter</taxon>
    </lineage>
</organism>
<dbReference type="OrthoDB" id="9809429at2"/>
<feature type="binding site" evidence="9">
    <location>
        <position position="222"/>
    </location>
    <ligand>
        <name>substrate</name>
    </ligand>
</feature>
<gene>
    <name evidence="9 11" type="primary">tpiA</name>
    <name evidence="11" type="ORF">KTT_05650</name>
</gene>
<comment type="similarity">
    <text evidence="2 9 10">Belongs to the triosephosphate isomerase family.</text>
</comment>
<dbReference type="EMBL" id="BIFR01000001">
    <property type="protein sequence ID" value="GCE10706.1"/>
    <property type="molecule type" value="Genomic_DNA"/>
</dbReference>
<evidence type="ECO:0000256" key="1">
    <source>
        <dbReference type="ARBA" id="ARBA00004680"/>
    </source>
</evidence>
<comment type="caution">
    <text evidence="11">The sequence shown here is derived from an EMBL/GenBank/DDBJ whole genome shotgun (WGS) entry which is preliminary data.</text>
</comment>
<dbReference type="InterPro" id="IPR020861">
    <property type="entry name" value="Triosephosphate_isomerase_AS"/>
</dbReference>
<keyword evidence="7 9" id="KW-0324">Glycolysis</keyword>
<dbReference type="GO" id="GO:0006096">
    <property type="term" value="P:glycolytic process"/>
    <property type="evidence" value="ECO:0007669"/>
    <property type="project" value="UniProtKB-UniRule"/>
</dbReference>
<evidence type="ECO:0000256" key="10">
    <source>
        <dbReference type="RuleBase" id="RU363013"/>
    </source>
</evidence>
<comment type="pathway">
    <text evidence="9 10">Carbohydrate biosynthesis; gluconeogenesis.</text>
</comment>
<dbReference type="GO" id="GO:0005829">
    <property type="term" value="C:cytosol"/>
    <property type="evidence" value="ECO:0007669"/>
    <property type="project" value="TreeGrafter"/>
</dbReference>
<dbReference type="Proteomes" id="UP000287352">
    <property type="component" value="Unassembled WGS sequence"/>
</dbReference>
<dbReference type="CDD" id="cd00311">
    <property type="entry name" value="TIM"/>
    <property type="match status" value="1"/>
</dbReference>
<proteinExistence type="inferred from homology"/>
<evidence type="ECO:0000256" key="7">
    <source>
        <dbReference type="ARBA" id="ARBA00023152"/>
    </source>
</evidence>
<dbReference type="PROSITE" id="PS00171">
    <property type="entry name" value="TIM_1"/>
    <property type="match status" value="1"/>
</dbReference>